<dbReference type="AlphaFoldDB" id="A0A7M1XIS8"/>
<dbReference type="KEGG" id="trc:DYE49_02435"/>
<dbReference type="InterPro" id="IPR053735">
    <property type="entry name" value="Type_III_TA_endoRNase"/>
</dbReference>
<dbReference type="InterPro" id="IPR058108">
    <property type="entry name" value="CptIN-like"/>
</dbReference>
<reference evidence="1 2" key="1">
    <citation type="submission" date="2018-08" db="EMBL/GenBank/DDBJ databases">
        <title>The first complete genome of Treponema rectale (CHPAT), a commensal spirochete of the bovine rectum.</title>
        <authorList>
            <person name="Staton G.J."/>
            <person name="Clegg S.R."/>
            <person name="Carter S.D."/>
            <person name="Radford A.D."/>
            <person name="Darby A."/>
            <person name="Hall N."/>
            <person name="Birtles R.J."/>
            <person name="Evans N.J."/>
        </authorList>
    </citation>
    <scope>NUCLEOTIDE SEQUENCE [LARGE SCALE GENOMIC DNA]</scope>
    <source>
        <strain evidence="1 2">CHPA</strain>
    </source>
</reference>
<accession>A0A7M1XIS8</accession>
<sequence>MKEQGLYYLTSDFATMVKTIGGTWEDTKHRPVVCLVKSSENDHIYWAIPMGNLKHRTQEQVDRINTFLNYPERDIRSCYYHIGRTTAKSIFFISDAIPVTDDYIESEHLDFQGNHFIIKNPQLISELNRKLSRILAMENSRPNLYRQHITDIKKHLIEEQEEKNKEETDKSGK</sequence>
<name>A0A7M1XIS8_9SPIR</name>
<evidence type="ECO:0000313" key="2">
    <source>
        <dbReference type="Proteomes" id="UP000593591"/>
    </source>
</evidence>
<dbReference type="CDD" id="cd17492">
    <property type="entry name" value="toxin_CptN"/>
    <property type="match status" value="1"/>
</dbReference>
<proteinExistence type="predicted"/>
<evidence type="ECO:0000313" key="1">
    <source>
        <dbReference type="EMBL" id="QOS39373.1"/>
    </source>
</evidence>
<protein>
    <submittedName>
        <fullName evidence="1">Uncharacterized protein</fullName>
    </submittedName>
</protein>
<dbReference type="EMBL" id="CP031517">
    <property type="protein sequence ID" value="QOS39373.1"/>
    <property type="molecule type" value="Genomic_DNA"/>
</dbReference>
<gene>
    <name evidence="1" type="ORF">DYE49_02435</name>
</gene>
<dbReference type="Gene3D" id="3.10.129.130">
    <property type="match status" value="1"/>
</dbReference>
<dbReference type="Proteomes" id="UP000593591">
    <property type="component" value="Chromosome"/>
</dbReference>
<organism evidence="1 2">
    <name type="scientific">Treponema rectale</name>
    <dbReference type="NCBI Taxonomy" id="744512"/>
    <lineage>
        <taxon>Bacteria</taxon>
        <taxon>Pseudomonadati</taxon>
        <taxon>Spirochaetota</taxon>
        <taxon>Spirochaetia</taxon>
        <taxon>Spirochaetales</taxon>
        <taxon>Treponemataceae</taxon>
        <taxon>Treponema</taxon>
    </lineage>
</organism>